<dbReference type="HOGENOM" id="CLU_3015318_0_0_1"/>
<protein>
    <submittedName>
        <fullName evidence="1">Uncharacterized protein</fullName>
    </submittedName>
</protein>
<dbReference type="EMBL" id="KI280808">
    <property type="protein sequence ID" value="ESA16739.1"/>
    <property type="molecule type" value="Genomic_DNA"/>
</dbReference>
<reference evidence="1" key="1">
    <citation type="submission" date="2013-07" db="EMBL/GenBank/DDBJ databases">
        <title>The genome of an arbuscular mycorrhizal fungus provides insights into the evolution of the oldest plant symbiosis.</title>
        <authorList>
            <consortium name="DOE Joint Genome Institute"/>
            <person name="Tisserant E."/>
            <person name="Malbreil M."/>
            <person name="Kuo A."/>
            <person name="Kohler A."/>
            <person name="Symeonidi A."/>
            <person name="Balestrini R."/>
            <person name="Charron P."/>
            <person name="Duensing N."/>
            <person name="Frei-dit-Frey N."/>
            <person name="Gianinazzi-Pearson V."/>
            <person name="Gilbert B."/>
            <person name="Handa Y."/>
            <person name="Hijri M."/>
            <person name="Kaul R."/>
            <person name="Kawaguchi M."/>
            <person name="Krajinski F."/>
            <person name="Lammers P."/>
            <person name="Lapierre D."/>
            <person name="Masclaux F.G."/>
            <person name="Murat C."/>
            <person name="Morin E."/>
            <person name="Ndikumana S."/>
            <person name="Pagni M."/>
            <person name="Petitpierre D."/>
            <person name="Requena N."/>
            <person name="Rosikiewicz P."/>
            <person name="Riley R."/>
            <person name="Saito K."/>
            <person name="San Clemente H."/>
            <person name="Shapiro H."/>
            <person name="van Tuinen D."/>
            <person name="Becard G."/>
            <person name="Bonfante P."/>
            <person name="Paszkowski U."/>
            <person name="Shachar-Hill Y."/>
            <person name="Young J.P."/>
            <person name="Sanders I.R."/>
            <person name="Henrissat B."/>
            <person name="Rensing S.A."/>
            <person name="Grigoriev I.V."/>
            <person name="Corradi N."/>
            <person name="Roux C."/>
            <person name="Martin F."/>
        </authorList>
    </citation>
    <scope>NUCLEOTIDE SEQUENCE</scope>
    <source>
        <strain evidence="1">DAOM 197198</strain>
    </source>
</reference>
<evidence type="ECO:0000313" key="1">
    <source>
        <dbReference type="EMBL" id="ESA16739.1"/>
    </source>
</evidence>
<organism evidence="1">
    <name type="scientific">Rhizophagus irregularis (strain DAOM 181602 / DAOM 197198 / MUCL 43194)</name>
    <name type="common">Arbuscular mycorrhizal fungus</name>
    <name type="synonym">Glomus intraradices</name>
    <dbReference type="NCBI Taxonomy" id="747089"/>
    <lineage>
        <taxon>Eukaryota</taxon>
        <taxon>Fungi</taxon>
        <taxon>Fungi incertae sedis</taxon>
        <taxon>Mucoromycota</taxon>
        <taxon>Glomeromycotina</taxon>
        <taxon>Glomeromycetes</taxon>
        <taxon>Glomerales</taxon>
        <taxon>Glomeraceae</taxon>
        <taxon>Rhizophagus</taxon>
    </lineage>
</organism>
<name>U9U8K3_RHIID</name>
<gene>
    <name evidence="1" type="ORF">GLOINDRAFT_345418</name>
</gene>
<dbReference type="AlphaFoldDB" id="U9U8K3"/>
<accession>U9U8K3</accession>
<sequence length="56" mass="6542">MISQYFFNKLPLLASTITRTLIIIELLTQIQLSYPRNVLTAIERFSFHKNIITSTK</sequence>
<proteinExistence type="predicted"/>